<dbReference type="PROSITE" id="PS51186">
    <property type="entry name" value="GNAT"/>
    <property type="match status" value="1"/>
</dbReference>
<dbReference type="CDD" id="cd04301">
    <property type="entry name" value="NAT_SF"/>
    <property type="match status" value="1"/>
</dbReference>
<organism evidence="7 8">
    <name type="scientific">Fimbriimonas ginsengisoli Gsoil 348</name>
    <dbReference type="NCBI Taxonomy" id="661478"/>
    <lineage>
        <taxon>Bacteria</taxon>
        <taxon>Bacillati</taxon>
        <taxon>Armatimonadota</taxon>
        <taxon>Fimbriimonadia</taxon>
        <taxon>Fimbriimonadales</taxon>
        <taxon>Fimbriimonadaceae</taxon>
        <taxon>Fimbriimonas</taxon>
    </lineage>
</organism>
<dbReference type="InterPro" id="IPR016181">
    <property type="entry name" value="Acyl_CoA_acyltransferase"/>
</dbReference>
<dbReference type="PANTHER" id="PTHR36449">
    <property type="entry name" value="ACETYLTRANSFERASE-RELATED"/>
    <property type="match status" value="1"/>
</dbReference>
<evidence type="ECO:0000256" key="4">
    <source>
        <dbReference type="ARBA" id="ARBA00023315"/>
    </source>
</evidence>
<accession>A0A068NR99</accession>
<evidence type="ECO:0000256" key="1">
    <source>
        <dbReference type="ARBA" id="ARBA00022491"/>
    </source>
</evidence>
<protein>
    <submittedName>
        <fullName evidence="7">GCN5-related N-acetyltransferase</fullName>
    </submittedName>
</protein>
<sequence length="120" mass="13308">MVEGDDPRVIGYYTLSAGGVIFENLPDEVRRKLPRYPMPVAHLGRMAVDKDFQGRGYGALLLLDALKRALAVSADMAIAGVEVRAKSPSVKAFYARYGFIELLDDHLHMYLPIDTIRALS</sequence>
<dbReference type="eggNOG" id="COG0454">
    <property type="taxonomic scope" value="Bacteria"/>
</dbReference>
<name>A0A068NR99_FIMGI</name>
<keyword evidence="2" id="KW-1277">Toxin-antitoxin system</keyword>
<keyword evidence="4" id="KW-0012">Acyltransferase</keyword>
<dbReference type="PANTHER" id="PTHR36449:SF1">
    <property type="entry name" value="ACETYLTRANSFERASE"/>
    <property type="match status" value="1"/>
</dbReference>
<dbReference type="Gene3D" id="3.40.630.30">
    <property type="match status" value="1"/>
</dbReference>
<dbReference type="Pfam" id="PF13508">
    <property type="entry name" value="Acetyltransf_7"/>
    <property type="match status" value="1"/>
</dbReference>
<evidence type="ECO:0000259" key="6">
    <source>
        <dbReference type="PROSITE" id="PS51186"/>
    </source>
</evidence>
<evidence type="ECO:0000313" key="7">
    <source>
        <dbReference type="EMBL" id="AIE85912.1"/>
    </source>
</evidence>
<dbReference type="HOGENOM" id="CLU_101288_0_1_0"/>
<keyword evidence="1" id="KW-0678">Repressor</keyword>
<gene>
    <name evidence="7" type="ORF">OP10G_2544</name>
</gene>
<dbReference type="AlphaFoldDB" id="A0A068NR99"/>
<comment type="catalytic activity">
    <reaction evidence="5">
        <text>glycyl-tRNA(Gly) + acetyl-CoA = N-acetylglycyl-tRNA(Gly) + CoA + H(+)</text>
        <dbReference type="Rhea" id="RHEA:81867"/>
        <dbReference type="Rhea" id="RHEA-COMP:9683"/>
        <dbReference type="Rhea" id="RHEA-COMP:19766"/>
        <dbReference type="ChEBI" id="CHEBI:15378"/>
        <dbReference type="ChEBI" id="CHEBI:57287"/>
        <dbReference type="ChEBI" id="CHEBI:57288"/>
        <dbReference type="ChEBI" id="CHEBI:78522"/>
        <dbReference type="ChEBI" id="CHEBI:232036"/>
    </reaction>
</comment>
<reference evidence="7 8" key="1">
    <citation type="journal article" date="2014" name="PLoS ONE">
        <title>The first complete genome sequence of the class fimbriimonadia in the phylum armatimonadetes.</title>
        <authorList>
            <person name="Hu Z.Y."/>
            <person name="Wang Y.Z."/>
            <person name="Im W.T."/>
            <person name="Wang S.Y."/>
            <person name="Zhao G.P."/>
            <person name="Zheng H.J."/>
            <person name="Quan Z.X."/>
        </authorList>
    </citation>
    <scope>NUCLEOTIDE SEQUENCE [LARGE SCALE GENOMIC DNA]</scope>
    <source>
        <strain evidence="7">Gsoil 348</strain>
    </source>
</reference>
<dbReference type="InterPro" id="IPR000182">
    <property type="entry name" value="GNAT_dom"/>
</dbReference>
<evidence type="ECO:0000256" key="5">
    <source>
        <dbReference type="ARBA" id="ARBA00049880"/>
    </source>
</evidence>
<dbReference type="SUPFAM" id="SSF55729">
    <property type="entry name" value="Acyl-CoA N-acyltransferases (Nat)"/>
    <property type="match status" value="1"/>
</dbReference>
<keyword evidence="3 7" id="KW-0808">Transferase</keyword>
<evidence type="ECO:0000313" key="8">
    <source>
        <dbReference type="Proteomes" id="UP000027982"/>
    </source>
</evidence>
<proteinExistence type="predicted"/>
<dbReference type="EMBL" id="CP007139">
    <property type="protein sequence ID" value="AIE85912.1"/>
    <property type="molecule type" value="Genomic_DNA"/>
</dbReference>
<feature type="domain" description="N-acetyltransferase" evidence="6">
    <location>
        <begin position="1"/>
        <end position="117"/>
    </location>
</feature>
<dbReference type="Proteomes" id="UP000027982">
    <property type="component" value="Chromosome"/>
</dbReference>
<evidence type="ECO:0000256" key="2">
    <source>
        <dbReference type="ARBA" id="ARBA00022649"/>
    </source>
</evidence>
<dbReference type="KEGG" id="fgi:OP10G_2544"/>
<dbReference type="STRING" id="661478.OP10G_2544"/>
<keyword evidence="8" id="KW-1185">Reference proteome</keyword>
<evidence type="ECO:0000256" key="3">
    <source>
        <dbReference type="ARBA" id="ARBA00022679"/>
    </source>
</evidence>
<dbReference type="GO" id="GO:0016747">
    <property type="term" value="F:acyltransferase activity, transferring groups other than amino-acyl groups"/>
    <property type="evidence" value="ECO:0007669"/>
    <property type="project" value="InterPro"/>
</dbReference>